<accession>A0A0G0HH86</accession>
<dbReference type="Pfam" id="PF07610">
    <property type="entry name" value="DUF1573"/>
    <property type="match status" value="1"/>
</dbReference>
<name>A0A0G0HH86_9BACT</name>
<reference evidence="1 2" key="1">
    <citation type="journal article" date="2015" name="Nature">
        <title>rRNA introns, odd ribosomes, and small enigmatic genomes across a large radiation of phyla.</title>
        <authorList>
            <person name="Brown C.T."/>
            <person name="Hug L.A."/>
            <person name="Thomas B.C."/>
            <person name="Sharon I."/>
            <person name="Castelle C.J."/>
            <person name="Singh A."/>
            <person name="Wilkins M.J."/>
            <person name="Williams K.H."/>
            <person name="Banfield J.F."/>
        </authorList>
    </citation>
    <scope>NUCLEOTIDE SEQUENCE [LARGE SCALE GENOMIC DNA]</scope>
</reference>
<evidence type="ECO:0008006" key="3">
    <source>
        <dbReference type="Google" id="ProtNLM"/>
    </source>
</evidence>
<gene>
    <name evidence="1" type="ORF">US54_C0023G0004</name>
</gene>
<dbReference type="AlphaFoldDB" id="A0A0G0HH86"/>
<dbReference type="PANTHER" id="PTHR37833">
    <property type="entry name" value="LIPOPROTEIN-RELATED"/>
    <property type="match status" value="1"/>
</dbReference>
<dbReference type="STRING" id="1618481.US54_C0023G0004"/>
<organism evidence="1 2">
    <name type="scientific">Candidatus Roizmanbacteria bacterium GW2011_GWA2_37_7</name>
    <dbReference type="NCBI Taxonomy" id="1618481"/>
    <lineage>
        <taxon>Bacteria</taxon>
        <taxon>Candidatus Roizmaniibacteriota</taxon>
    </lineage>
</organism>
<protein>
    <recommendedName>
        <fullName evidence="3">DUF1573 domain-containing protein</fullName>
    </recommendedName>
</protein>
<dbReference type="PANTHER" id="PTHR37833:SF1">
    <property type="entry name" value="SIGNAL PEPTIDE PROTEIN"/>
    <property type="match status" value="1"/>
</dbReference>
<comment type="caution">
    <text evidence="1">The sequence shown here is derived from an EMBL/GenBank/DDBJ whole genome shotgun (WGS) entry which is preliminary data.</text>
</comment>
<evidence type="ECO:0000313" key="2">
    <source>
        <dbReference type="Proteomes" id="UP000034471"/>
    </source>
</evidence>
<dbReference type="InterPro" id="IPR011467">
    <property type="entry name" value="DUF1573"/>
</dbReference>
<dbReference type="Proteomes" id="UP000034471">
    <property type="component" value="Unassembled WGS sequence"/>
</dbReference>
<evidence type="ECO:0000313" key="1">
    <source>
        <dbReference type="EMBL" id="KKQ37900.1"/>
    </source>
</evidence>
<dbReference type="InterPro" id="IPR013783">
    <property type="entry name" value="Ig-like_fold"/>
</dbReference>
<sequence>MDKTIITIVVVALIAGGIQAYKEQRVNVTMQPDTQDLGMVIYGNVAQTTFILTNNTAQPLAITKVSTSCSCTSATVENQSLEPYESTSVNVSFDPAVHKNDTDLGDIVRTIYIQTDNPNFARVTAEIMATVVQK</sequence>
<dbReference type="EMBL" id="LBTJ01000023">
    <property type="protein sequence ID" value="KKQ37900.1"/>
    <property type="molecule type" value="Genomic_DNA"/>
</dbReference>
<dbReference type="Gene3D" id="2.60.40.10">
    <property type="entry name" value="Immunoglobulins"/>
    <property type="match status" value="1"/>
</dbReference>
<proteinExistence type="predicted"/>